<reference evidence="1" key="1">
    <citation type="submission" date="2016-10" db="EMBL/GenBank/DDBJ databases">
        <authorList>
            <person name="de Groot N.N."/>
        </authorList>
    </citation>
    <scope>NUCLEOTIDE SEQUENCE</scope>
</reference>
<evidence type="ECO:0000313" key="1">
    <source>
        <dbReference type="EMBL" id="SHO80471.1"/>
    </source>
</evidence>
<protein>
    <submittedName>
        <fullName evidence="1">Spermidine synthase</fullName>
        <ecNumber evidence="1">2.5.1.16</ecNumber>
    </submittedName>
</protein>
<gene>
    <name evidence="1" type="ORF">MNB_SV-15-1339</name>
</gene>
<dbReference type="SUPFAM" id="SSF53335">
    <property type="entry name" value="S-adenosyl-L-methionine-dependent methyltransferases"/>
    <property type="match status" value="1"/>
</dbReference>
<dbReference type="EC" id="2.5.1.16" evidence="1"/>
<dbReference type="InterPro" id="IPR029063">
    <property type="entry name" value="SAM-dependent_MTases_sf"/>
</dbReference>
<accession>A0A1W1EHX9</accession>
<keyword evidence="1" id="KW-0808">Transferase</keyword>
<dbReference type="PANTHER" id="PTHR11558">
    <property type="entry name" value="SPERMIDINE/SPERMINE SYNTHASE"/>
    <property type="match status" value="1"/>
</dbReference>
<sequence>MQNLDYIKDEMITHIPLCTHANPKNILVIGESSGIKNELEKYKFLDKVEIIESDISNNLANIGDNSFDVIIVNDNKIMADKVFVGLINRVLDEKGIFVTVASNIYSDEDKFKDELKSLEDKFKVVMPYRYEANCDNVVTMNNLILASKEYHPTADINLQRADLTDGFKYYNSDIAVGCFMLPTTIRKKFLGLVKL</sequence>
<proteinExistence type="predicted"/>
<dbReference type="Pfam" id="PF01564">
    <property type="entry name" value="Spermine_synth"/>
    <property type="match status" value="1"/>
</dbReference>
<name>A0A1W1EHX9_9ZZZZ</name>
<dbReference type="Gene3D" id="3.40.50.150">
    <property type="entry name" value="Vaccinia Virus protein VP39"/>
    <property type="match status" value="2"/>
</dbReference>
<dbReference type="GO" id="GO:0004766">
    <property type="term" value="F:spermidine synthase activity"/>
    <property type="evidence" value="ECO:0007669"/>
    <property type="project" value="UniProtKB-EC"/>
</dbReference>
<dbReference type="AlphaFoldDB" id="A0A1W1EHX9"/>
<organism evidence="1">
    <name type="scientific">hydrothermal vent metagenome</name>
    <dbReference type="NCBI Taxonomy" id="652676"/>
    <lineage>
        <taxon>unclassified sequences</taxon>
        <taxon>metagenomes</taxon>
        <taxon>ecological metagenomes</taxon>
    </lineage>
</organism>
<dbReference type="EMBL" id="FRYL01000011">
    <property type="protein sequence ID" value="SHO80471.1"/>
    <property type="molecule type" value="Genomic_DNA"/>
</dbReference>
<dbReference type="InterPro" id="IPR001045">
    <property type="entry name" value="Spermi_synthase"/>
</dbReference>
<dbReference type="PANTHER" id="PTHR11558:SF11">
    <property type="entry name" value="SPERMIDINE SYNTHASE"/>
    <property type="match status" value="1"/>
</dbReference>